<evidence type="ECO:0000256" key="13">
    <source>
        <dbReference type="ARBA" id="ARBA00023204"/>
    </source>
</evidence>
<dbReference type="InterPro" id="IPR036277">
    <property type="entry name" value="SMC_hinge_sf"/>
</dbReference>
<keyword evidence="20" id="KW-1133">Transmembrane helix</keyword>
<dbReference type="InterPro" id="IPR041741">
    <property type="entry name" value="SMC3_ABC_euk"/>
</dbReference>
<dbReference type="PANTHER" id="PTHR43977">
    <property type="entry name" value="STRUCTURAL MAINTENANCE OF CHROMOSOMES PROTEIN 3"/>
    <property type="match status" value="1"/>
</dbReference>
<evidence type="ECO:0000256" key="10">
    <source>
        <dbReference type="ARBA" id="ARBA00022840"/>
    </source>
</evidence>
<dbReference type="SUPFAM" id="SSF75553">
    <property type="entry name" value="Smc hinge domain"/>
    <property type="match status" value="1"/>
</dbReference>
<dbReference type="GO" id="GO:0051321">
    <property type="term" value="P:meiotic cell cycle"/>
    <property type="evidence" value="ECO:0007669"/>
    <property type="project" value="UniProtKB-KW"/>
</dbReference>
<feature type="transmembrane region" description="Helical" evidence="20">
    <location>
        <begin position="1386"/>
        <end position="1405"/>
    </location>
</feature>
<evidence type="ECO:0000256" key="15">
    <source>
        <dbReference type="ARBA" id="ARBA00023254"/>
    </source>
</evidence>
<evidence type="ECO:0000256" key="19">
    <source>
        <dbReference type="SAM" id="Coils"/>
    </source>
</evidence>
<keyword evidence="17" id="KW-0137">Centromere</keyword>
<evidence type="ECO:0000256" key="20">
    <source>
        <dbReference type="SAM" id="Phobius"/>
    </source>
</evidence>
<evidence type="ECO:0000256" key="1">
    <source>
        <dbReference type="ARBA" id="ARBA00004123"/>
    </source>
</evidence>
<evidence type="ECO:0000313" key="23">
    <source>
        <dbReference type="Proteomes" id="UP001151699"/>
    </source>
</evidence>
<keyword evidence="6" id="KW-0132">Cell division</keyword>
<feature type="coiled-coil region" evidence="19">
    <location>
        <begin position="260"/>
        <end position="294"/>
    </location>
</feature>
<keyword evidence="15" id="KW-0469">Meiosis</keyword>
<proteinExistence type="inferred from homology"/>
<feature type="coiled-coil region" evidence="19">
    <location>
        <begin position="683"/>
        <end position="717"/>
    </location>
</feature>
<evidence type="ECO:0000256" key="17">
    <source>
        <dbReference type="ARBA" id="ARBA00023328"/>
    </source>
</evidence>
<dbReference type="GO" id="GO:0000775">
    <property type="term" value="C:chromosome, centromeric region"/>
    <property type="evidence" value="ECO:0007669"/>
    <property type="project" value="UniProtKB-SubCell"/>
</dbReference>
<dbReference type="GO" id="GO:0051276">
    <property type="term" value="P:chromosome organization"/>
    <property type="evidence" value="ECO:0007669"/>
    <property type="project" value="InterPro"/>
</dbReference>
<evidence type="ECO:0000256" key="9">
    <source>
        <dbReference type="ARBA" id="ARBA00022776"/>
    </source>
</evidence>
<evidence type="ECO:0000256" key="4">
    <source>
        <dbReference type="ARBA" id="ARBA00018690"/>
    </source>
</evidence>
<feature type="coiled-coil region" evidence="19">
    <location>
        <begin position="760"/>
        <end position="824"/>
    </location>
</feature>
<evidence type="ECO:0000256" key="5">
    <source>
        <dbReference type="ARBA" id="ARBA00022454"/>
    </source>
</evidence>
<keyword evidence="16" id="KW-0131">Cell cycle</keyword>
<keyword evidence="10" id="KW-0067">ATP-binding</keyword>
<keyword evidence="7" id="KW-0547">Nucleotide-binding</keyword>
<dbReference type="OrthoDB" id="431497at2759"/>
<comment type="function">
    <text evidence="18">Central component of cohesin, a complex required for chromosome cohesion during the cell cycle. The cohesin complex may form a large proteinaceous ring within which sister chromatids can be trapped. At anaphase, the complex is cleaved and dissociates from chromatin, allowing sister chromatids to segregate. Cohesion is coupled to DNA replication and is involved in DNA repair. The cohesin complex also plays an important role in spindle pole assembly during mitosis and in chromosomes movement.</text>
</comment>
<evidence type="ECO:0000256" key="12">
    <source>
        <dbReference type="ARBA" id="ARBA00023054"/>
    </source>
</evidence>
<dbReference type="GO" id="GO:0016887">
    <property type="term" value="F:ATP hydrolysis activity"/>
    <property type="evidence" value="ECO:0007669"/>
    <property type="project" value="InterPro"/>
</dbReference>
<dbReference type="Pfam" id="PF06470">
    <property type="entry name" value="SMC_hinge"/>
    <property type="match status" value="1"/>
</dbReference>
<feature type="coiled-coil region" evidence="19">
    <location>
        <begin position="403"/>
        <end position="468"/>
    </location>
</feature>
<dbReference type="Pfam" id="PF02463">
    <property type="entry name" value="SMC_N"/>
    <property type="match status" value="1"/>
</dbReference>
<feature type="transmembrane region" description="Helical" evidence="20">
    <location>
        <begin position="1353"/>
        <end position="1374"/>
    </location>
</feature>
<keyword evidence="12 19" id="KW-0175">Coiled coil</keyword>
<feature type="domain" description="SMC hinge" evidence="21">
    <location>
        <begin position="531"/>
        <end position="644"/>
    </location>
</feature>
<accession>A0A9Q0MT86</accession>
<evidence type="ECO:0000256" key="16">
    <source>
        <dbReference type="ARBA" id="ARBA00023306"/>
    </source>
</evidence>
<evidence type="ECO:0000313" key="22">
    <source>
        <dbReference type="EMBL" id="KAJ6636704.1"/>
    </source>
</evidence>
<evidence type="ECO:0000256" key="18">
    <source>
        <dbReference type="ARBA" id="ARBA00034085"/>
    </source>
</evidence>
<dbReference type="GO" id="GO:0005524">
    <property type="term" value="F:ATP binding"/>
    <property type="evidence" value="ECO:0007669"/>
    <property type="project" value="UniProtKB-KW"/>
</dbReference>
<dbReference type="FunFam" id="3.30.70.1620:FF:000002">
    <property type="entry name" value="Structural maintenance of chromosomes 3"/>
    <property type="match status" value="1"/>
</dbReference>
<dbReference type="CDD" id="cd03272">
    <property type="entry name" value="ABC_SMC3_euk"/>
    <property type="match status" value="1"/>
</dbReference>
<gene>
    <name evidence="22" type="primary">smc3</name>
    <name evidence="22" type="ORF">Bhyg_15297</name>
</gene>
<evidence type="ECO:0000259" key="21">
    <source>
        <dbReference type="SMART" id="SM00968"/>
    </source>
</evidence>
<evidence type="ECO:0000256" key="11">
    <source>
        <dbReference type="ARBA" id="ARBA00022990"/>
    </source>
</evidence>
<dbReference type="Gene3D" id="3.30.70.1620">
    <property type="match status" value="1"/>
</dbReference>
<comment type="similarity">
    <text evidence="3">Belongs to the SMC family. SMC3 subfamily.</text>
</comment>
<dbReference type="FunFam" id="3.40.50.300:FF:000370">
    <property type="entry name" value="Structural maintenance of chromosomes 3"/>
    <property type="match status" value="1"/>
</dbReference>
<sequence>MHIKQIIIQGFKSYKDQTIVEPFDKRHNVVVGRNGSGKSNFFYAIQFVLSDEFTHLRPDARQQLLHEGTGDRVMSAYVEIIFDNTDNRVPIDKDEIFLRRVIGAKKDQYFLNKKVVPRSEVVNLLESAGFSNSNPYYIVKQGKINQMATAPDAHRLKLLREVAGTRVYDERKEESMNILRETEGKVEKITEFLQTIEDRLKTLEEEKEELKEYQKWDKARRTLEYIIHETELKDNRKALEELDAQRKSSGDKQKQFNTEVQKAQEKIKGFQKSLKDAKKEVAAAKDDKSLLNHEHQSLLREKTKLDLTIVDLNDEVLGDNKSKERAENELERLKLTIEEKEKELNEVRPKYEAMKRKEDDCSRELSLKEQKRKELYAKQGRHSQFSSREDRDKWIQNELKSLSKQIKDKIAHQNKLMDDLKRDATKQTELEAKIEQLTVQVEELRVLIDEHNKQYYELKKKKDSHQAARNELWRKETQMTQTLSSHKEELAKADQALRSMAGRPILNGRDSVRKVLESFVERGGPNAEIANAYYGPVIENFSCDKTIYTAVEVTAGNRLFHHIVESDRVGTQILKEMNKLKLPGEVTFMPLNRLQVKVHDYPDDPDSIPMISKLKYEDKYDKALRYIFGKTLICRNLERATELAKSTGLDCVTLEGDQVSSKGCLSGGYFSKDRSRLEMQKRRTEYMDMIKDFESELNALRNELKTTEASINNVVSEMQKTETKQGKSKDIFDKLQADIRLMKDELTRIERFRNPKERSVAQCKSNLEAMNSTKEGLESELHQELMSQLSSQDQRDVDQLNDDIRRLNQENKEAFSARMALEVKKTKLDNLLTNNLFRRREELVQALQEISVEDRKRRLQICRADLVEAEKRISKVLTDLQLVDKKVQDATKAQKLLQKDLEIWSQKEKEAQEKIDEDSKKSEKWAAKENILRNKIDECTEKIASLGALPQVDPSYTRMSLKNANTHLKKYNHVNKKALDQFLSFSEQKEKLCKRKEELDVGDSKIRELMQTLEMRKVEAIQFTFKQVAKNFTTVFKKLVPQGCGHLVLKTKEHDNAEFEAEVASSDDFVGIGIRVSFLSGSEAEMREMNQLSGGQKSLVALALIFSIQKCDPAPFYLFDEIDQALDAQHRKAVADMIHELSENAQFITTTFRPELLEHAHKFYGVRFRNKVSHVDCVTKEVARDFVEDDQTHEKGRKLTMYFICTSGMVTFSANYLPHTLLVQTYKGILQGYKYGEAREVTDKLKRRFEYAMILCKCTEFEKKNLEPFIAFGFDVMQIGTTKSRYGGHVGIPTNYMYDKVSDIERSEIRARHKEINWSSMDGQNLQNSLILTESEQIFGMAQSILELKSHKVLLTSLYPPICLLSMYGAGIYLNQKMNFYAKPLAIRLCLYSILTLFGFGWYSFMTDYTQVSYETLADKELAALGPAVTATGISFYNKILQKNVALRNLIGENVYTAKGNEHFYLRQKRMPLTVRKSFFEMKLKEFEDAKSENLQS</sequence>
<feature type="coiled-coil region" evidence="19">
    <location>
        <begin position="852"/>
        <end position="921"/>
    </location>
</feature>
<dbReference type="Proteomes" id="UP001151699">
    <property type="component" value="Chromosome C"/>
</dbReference>
<protein>
    <recommendedName>
        <fullName evidence="4">Structural maintenance of chromosomes protein 3</fullName>
    </recommendedName>
</protein>
<keyword evidence="20" id="KW-0472">Membrane</keyword>
<evidence type="ECO:0000256" key="7">
    <source>
        <dbReference type="ARBA" id="ARBA00022741"/>
    </source>
</evidence>
<keyword evidence="20" id="KW-0812">Transmembrane</keyword>
<comment type="caution">
    <text evidence="22">The sequence shown here is derived from an EMBL/GenBank/DDBJ whole genome shotgun (WGS) entry which is preliminary data.</text>
</comment>
<dbReference type="FunFam" id="1.20.1060.20:FF:000002">
    <property type="entry name" value="Structural maintenance of chromosomes 3"/>
    <property type="match status" value="1"/>
</dbReference>
<feature type="coiled-coil region" evidence="19">
    <location>
        <begin position="323"/>
        <end position="357"/>
    </location>
</feature>
<evidence type="ECO:0000256" key="6">
    <source>
        <dbReference type="ARBA" id="ARBA00022618"/>
    </source>
</evidence>
<dbReference type="EMBL" id="WJQU01000004">
    <property type="protein sequence ID" value="KAJ6636704.1"/>
    <property type="molecule type" value="Genomic_DNA"/>
</dbReference>
<dbReference type="Gene3D" id="3.40.50.300">
    <property type="entry name" value="P-loop containing nucleotide triphosphate hydrolases"/>
    <property type="match status" value="2"/>
</dbReference>
<keyword evidence="13" id="KW-0234">DNA repair</keyword>
<dbReference type="SUPFAM" id="SSF52540">
    <property type="entry name" value="P-loop containing nucleoside triphosphate hydrolases"/>
    <property type="match status" value="1"/>
</dbReference>
<dbReference type="InterPro" id="IPR010935">
    <property type="entry name" value="SMC_hinge"/>
</dbReference>
<dbReference type="Gene3D" id="1.20.1060.20">
    <property type="match status" value="1"/>
</dbReference>
<organism evidence="22 23">
    <name type="scientific">Pseudolycoriella hygida</name>
    <dbReference type="NCBI Taxonomy" id="35572"/>
    <lineage>
        <taxon>Eukaryota</taxon>
        <taxon>Metazoa</taxon>
        <taxon>Ecdysozoa</taxon>
        <taxon>Arthropoda</taxon>
        <taxon>Hexapoda</taxon>
        <taxon>Insecta</taxon>
        <taxon>Pterygota</taxon>
        <taxon>Neoptera</taxon>
        <taxon>Endopterygota</taxon>
        <taxon>Diptera</taxon>
        <taxon>Nematocera</taxon>
        <taxon>Sciaroidea</taxon>
        <taxon>Sciaridae</taxon>
        <taxon>Pseudolycoriella</taxon>
    </lineage>
</organism>
<keyword evidence="5" id="KW-0158">Chromosome</keyword>
<keyword evidence="9" id="KW-0498">Mitosis</keyword>
<dbReference type="SMART" id="SM00968">
    <property type="entry name" value="SMC_hinge"/>
    <property type="match status" value="1"/>
</dbReference>
<dbReference type="GO" id="GO:0031981">
    <property type="term" value="C:nuclear lumen"/>
    <property type="evidence" value="ECO:0007669"/>
    <property type="project" value="UniProtKB-ARBA"/>
</dbReference>
<evidence type="ECO:0000256" key="14">
    <source>
        <dbReference type="ARBA" id="ARBA00023242"/>
    </source>
</evidence>
<evidence type="ECO:0000256" key="3">
    <source>
        <dbReference type="ARBA" id="ARBA00005917"/>
    </source>
</evidence>
<reference evidence="22" key="1">
    <citation type="submission" date="2022-07" db="EMBL/GenBank/DDBJ databases">
        <authorList>
            <person name="Trinca V."/>
            <person name="Uliana J.V.C."/>
            <person name="Torres T.T."/>
            <person name="Ward R.J."/>
            <person name="Monesi N."/>
        </authorList>
    </citation>
    <scope>NUCLEOTIDE SEQUENCE</scope>
    <source>
        <strain evidence="22">HSMRA1968</strain>
        <tissue evidence="22">Whole embryos</tissue>
    </source>
</reference>
<comment type="subcellular location">
    <subcellularLocation>
        <location evidence="2">Chromosome</location>
        <location evidence="2">Centromere</location>
    </subcellularLocation>
    <subcellularLocation>
        <location evidence="1">Nucleus</location>
    </subcellularLocation>
</comment>
<keyword evidence="14" id="KW-0539">Nucleus</keyword>
<keyword evidence="23" id="KW-1185">Reference proteome</keyword>
<dbReference type="InterPro" id="IPR027417">
    <property type="entry name" value="P-loop_NTPase"/>
</dbReference>
<keyword evidence="11" id="KW-0007">Acetylation</keyword>
<dbReference type="InterPro" id="IPR003395">
    <property type="entry name" value="RecF/RecN/SMC_N"/>
</dbReference>
<dbReference type="FunFam" id="3.40.50.300:FF:000424">
    <property type="entry name" value="Structural maintenance of chromosomes 3"/>
    <property type="match status" value="1"/>
</dbReference>
<dbReference type="GO" id="GO:0051301">
    <property type="term" value="P:cell division"/>
    <property type="evidence" value="ECO:0007669"/>
    <property type="project" value="UniProtKB-KW"/>
</dbReference>
<evidence type="ECO:0000256" key="8">
    <source>
        <dbReference type="ARBA" id="ARBA00022763"/>
    </source>
</evidence>
<keyword evidence="8" id="KW-0227">DNA damage</keyword>
<dbReference type="GO" id="GO:0006281">
    <property type="term" value="P:DNA repair"/>
    <property type="evidence" value="ECO:0007669"/>
    <property type="project" value="UniProtKB-KW"/>
</dbReference>
<feature type="coiled-coil region" evidence="19">
    <location>
        <begin position="186"/>
        <end position="213"/>
    </location>
</feature>
<evidence type="ECO:0000256" key="2">
    <source>
        <dbReference type="ARBA" id="ARBA00004584"/>
    </source>
</evidence>
<name>A0A9Q0MT86_9DIPT</name>